<gene>
    <name evidence="2" type="ORF">H103_06212</name>
</gene>
<accession>A0A022VVQ3</accession>
<dbReference type="OrthoDB" id="2322999at2759"/>
<dbReference type="AlphaFoldDB" id="A0A022VVQ3"/>
<dbReference type="HOGENOM" id="CLU_081054_0_0_1"/>
<dbReference type="EMBL" id="KK207889">
    <property type="protein sequence ID" value="EZF50096.1"/>
    <property type="molecule type" value="Genomic_DNA"/>
</dbReference>
<organism evidence="2">
    <name type="scientific">Trichophyton rubrum CBS 288.86</name>
    <dbReference type="NCBI Taxonomy" id="1215330"/>
    <lineage>
        <taxon>Eukaryota</taxon>
        <taxon>Fungi</taxon>
        <taxon>Dikarya</taxon>
        <taxon>Ascomycota</taxon>
        <taxon>Pezizomycotina</taxon>
        <taxon>Eurotiomycetes</taxon>
        <taxon>Eurotiomycetidae</taxon>
        <taxon>Onygenales</taxon>
        <taxon>Arthrodermataceae</taxon>
        <taxon>Trichophyton</taxon>
    </lineage>
</organism>
<evidence type="ECO:0000313" key="2">
    <source>
        <dbReference type="EMBL" id="EZF50096.1"/>
    </source>
</evidence>
<name>A0A022VVQ3_TRIRU</name>
<evidence type="ECO:0000256" key="1">
    <source>
        <dbReference type="SAM" id="MobiDB-lite"/>
    </source>
</evidence>
<feature type="region of interest" description="Disordered" evidence="1">
    <location>
        <begin position="216"/>
        <end position="243"/>
    </location>
</feature>
<dbReference type="Proteomes" id="UP000023758">
    <property type="component" value="Unassembled WGS sequence"/>
</dbReference>
<proteinExistence type="predicted"/>
<sequence>MMSSTRIYKADETYLPADVYNTLPCVNLAKVDEEEQKWAAARSALLQTISDYGLEDVFSLHLLHRHYDLPANHAMVYEQSPYPPSDDLPFFEICRPRCIQNLEAARKPRGKFFFYRQDTETMSAYEYTTELGPDITSTAYESFINDFCRELLKLKVENVFALSLSSPSENSRILYETEVPAYKATLRLEKADWVPDGFSTDWVSSTGEMGGVYPRCVPKGASKPADKHSRRRNSEHHRTEYIGPTDSTSVGVIWDGKILDNDSVAYSVLLKARELIIH</sequence>
<protein>
    <submittedName>
        <fullName evidence="2">Uncharacterized protein</fullName>
    </submittedName>
</protein>
<reference evidence="2" key="1">
    <citation type="submission" date="2014-02" db="EMBL/GenBank/DDBJ databases">
        <title>The Genome Sequence of Trichophyton rubrum (morphotype fischeri) CBS 288.86.</title>
        <authorList>
            <consortium name="The Broad Institute Genomics Platform"/>
            <person name="Cuomo C.A."/>
            <person name="White T.C."/>
            <person name="Graser Y."/>
            <person name="Martinez-Rossi N."/>
            <person name="Heitman J."/>
            <person name="Young S.K."/>
            <person name="Zeng Q."/>
            <person name="Gargeya S."/>
            <person name="Abouelleil A."/>
            <person name="Alvarado L."/>
            <person name="Chapman S.B."/>
            <person name="Gainer-Dewar J."/>
            <person name="Goldberg J."/>
            <person name="Griggs A."/>
            <person name="Gujja S."/>
            <person name="Hansen M."/>
            <person name="Howarth C."/>
            <person name="Imamovic A."/>
            <person name="Larimer J."/>
            <person name="Martinez D."/>
            <person name="Murphy C."/>
            <person name="Pearson M.D."/>
            <person name="Persinoti G."/>
            <person name="Poon T."/>
            <person name="Priest M."/>
            <person name="Roberts A.D."/>
            <person name="Saif S."/>
            <person name="Shea T.D."/>
            <person name="Sykes S.N."/>
            <person name="Wortman J."/>
            <person name="Nusbaum C."/>
            <person name="Birren B."/>
        </authorList>
    </citation>
    <scope>NUCLEOTIDE SEQUENCE [LARGE SCALE GENOMIC DNA]</scope>
    <source>
        <strain evidence="2">CBS 288.86</strain>
    </source>
</reference>